<proteinExistence type="predicted"/>
<keyword evidence="1" id="KW-1133">Transmembrane helix</keyword>
<organism evidence="2 3">
    <name type="scientific">Bacteriovorax antarcticus</name>
    <dbReference type="NCBI Taxonomy" id="3088717"/>
    <lineage>
        <taxon>Bacteria</taxon>
        <taxon>Pseudomonadati</taxon>
        <taxon>Bdellovibrionota</taxon>
        <taxon>Bacteriovoracia</taxon>
        <taxon>Bacteriovoracales</taxon>
        <taxon>Bacteriovoracaceae</taxon>
        <taxon>Bacteriovorax</taxon>
    </lineage>
</organism>
<dbReference type="RefSeq" id="WP_323574688.1">
    <property type="nucleotide sequence ID" value="NZ_JAYGJQ010000001.1"/>
</dbReference>
<keyword evidence="1" id="KW-0472">Membrane</keyword>
<feature type="transmembrane region" description="Helical" evidence="1">
    <location>
        <begin position="50"/>
        <end position="73"/>
    </location>
</feature>
<reference evidence="2 3" key="1">
    <citation type="submission" date="2023-11" db="EMBL/GenBank/DDBJ databases">
        <title>A Novel Polar Bacteriovorax (B. antarcticus) Isolated from the Biocrust in Antarctica.</title>
        <authorList>
            <person name="Mun W."/>
            <person name="Choi S.Y."/>
            <person name="Mitchell R.J."/>
        </authorList>
    </citation>
    <scope>NUCLEOTIDE SEQUENCE [LARGE SCALE GENOMIC DNA]</scope>
    <source>
        <strain evidence="2 3">PP10</strain>
    </source>
</reference>
<comment type="caution">
    <text evidence="2">The sequence shown here is derived from an EMBL/GenBank/DDBJ whole genome shotgun (WGS) entry which is preliminary data.</text>
</comment>
<name>A0ABU5VU78_9BACT</name>
<keyword evidence="1" id="KW-0812">Transmembrane</keyword>
<dbReference type="Proteomes" id="UP001302274">
    <property type="component" value="Unassembled WGS sequence"/>
</dbReference>
<evidence type="ECO:0008006" key="4">
    <source>
        <dbReference type="Google" id="ProtNLM"/>
    </source>
</evidence>
<accession>A0ABU5VU78</accession>
<protein>
    <recommendedName>
        <fullName evidence="4">Cobalt/nickel transport protein</fullName>
    </recommendedName>
</protein>
<evidence type="ECO:0000313" key="2">
    <source>
        <dbReference type="EMBL" id="MEA9355200.1"/>
    </source>
</evidence>
<feature type="transmembrane region" description="Helical" evidence="1">
    <location>
        <begin position="7"/>
        <end position="30"/>
    </location>
</feature>
<sequence>MKNFHKNLNIAFIGGIIGVALMTFVGPWIVKQLVTAPVNFGVNCEPDVMYSMQKLVLCQIIGLVLGIIITFYLRYKIFGGKTQPPAQTNA</sequence>
<gene>
    <name evidence="2" type="ORF">SHI21_03265</name>
</gene>
<dbReference type="EMBL" id="JAYGJQ010000001">
    <property type="protein sequence ID" value="MEA9355200.1"/>
    <property type="molecule type" value="Genomic_DNA"/>
</dbReference>
<evidence type="ECO:0000256" key="1">
    <source>
        <dbReference type="SAM" id="Phobius"/>
    </source>
</evidence>
<keyword evidence="3" id="KW-1185">Reference proteome</keyword>
<evidence type="ECO:0000313" key="3">
    <source>
        <dbReference type="Proteomes" id="UP001302274"/>
    </source>
</evidence>